<dbReference type="PROSITE" id="PS50050">
    <property type="entry name" value="TNFR_NGFR_2"/>
    <property type="match status" value="1"/>
</dbReference>
<dbReference type="GO" id="GO:0005179">
    <property type="term" value="F:hormone activity"/>
    <property type="evidence" value="ECO:0007669"/>
    <property type="project" value="TreeGrafter"/>
</dbReference>
<gene>
    <name evidence="8" type="ORF">CTAYLR_009992</name>
</gene>
<dbReference type="InterPro" id="IPR052136">
    <property type="entry name" value="Adipolin/Erythroferrone-rel"/>
</dbReference>
<feature type="repeat" description="TNFR-Cys" evidence="4">
    <location>
        <begin position="3148"/>
        <end position="3191"/>
    </location>
</feature>
<evidence type="ECO:0000256" key="4">
    <source>
        <dbReference type="PROSITE-ProRule" id="PRU00206"/>
    </source>
</evidence>
<feature type="compositionally biased region" description="Low complexity" evidence="5">
    <location>
        <begin position="250"/>
        <end position="268"/>
    </location>
</feature>
<evidence type="ECO:0000259" key="7">
    <source>
        <dbReference type="PROSITE" id="PS50050"/>
    </source>
</evidence>
<feature type="domain" description="TNFR-Cys" evidence="7">
    <location>
        <begin position="3148"/>
        <end position="3191"/>
    </location>
</feature>
<evidence type="ECO:0000256" key="1">
    <source>
        <dbReference type="ARBA" id="ARBA00004613"/>
    </source>
</evidence>
<evidence type="ECO:0000256" key="3">
    <source>
        <dbReference type="ARBA" id="ARBA00022729"/>
    </source>
</evidence>
<name>A0AAD7UBV3_9STRA</name>
<protein>
    <recommendedName>
        <fullName evidence="7">TNFR-Cys domain-containing protein</fullName>
    </recommendedName>
</protein>
<accession>A0AAD7UBV3</accession>
<comment type="caution">
    <text evidence="8">The sequence shown here is derived from an EMBL/GenBank/DDBJ whole genome shotgun (WGS) entry which is preliminary data.</text>
</comment>
<feature type="chain" id="PRO_5042079765" description="TNFR-Cys domain-containing protein" evidence="6">
    <location>
        <begin position="21"/>
        <end position="3292"/>
    </location>
</feature>
<keyword evidence="4" id="KW-1015">Disulfide bond</keyword>
<comment type="subcellular location">
    <subcellularLocation>
        <location evidence="1">Secreted</location>
    </subcellularLocation>
</comment>
<evidence type="ECO:0000313" key="8">
    <source>
        <dbReference type="EMBL" id="KAJ8600803.1"/>
    </source>
</evidence>
<dbReference type="PANTHER" id="PTHR24019:SF5">
    <property type="entry name" value="ADIPOLIN"/>
    <property type="match status" value="1"/>
</dbReference>
<evidence type="ECO:0000256" key="5">
    <source>
        <dbReference type="SAM" id="MobiDB-lite"/>
    </source>
</evidence>
<organism evidence="8 9">
    <name type="scientific">Chrysophaeum taylorii</name>
    <dbReference type="NCBI Taxonomy" id="2483200"/>
    <lineage>
        <taxon>Eukaryota</taxon>
        <taxon>Sar</taxon>
        <taxon>Stramenopiles</taxon>
        <taxon>Ochrophyta</taxon>
        <taxon>Pelagophyceae</taxon>
        <taxon>Pelagomonadales</taxon>
        <taxon>Pelagomonadaceae</taxon>
        <taxon>Chrysophaeum</taxon>
    </lineage>
</organism>
<feature type="signal peptide" evidence="6">
    <location>
        <begin position="1"/>
        <end position="20"/>
    </location>
</feature>
<feature type="region of interest" description="Disordered" evidence="5">
    <location>
        <begin position="250"/>
        <end position="271"/>
    </location>
</feature>
<feature type="compositionally biased region" description="Low complexity" evidence="5">
    <location>
        <begin position="2103"/>
        <end position="2116"/>
    </location>
</feature>
<feature type="disulfide bond" evidence="4">
    <location>
        <begin position="3170"/>
        <end position="3183"/>
    </location>
</feature>
<keyword evidence="9" id="KW-1185">Reference proteome</keyword>
<evidence type="ECO:0000313" key="9">
    <source>
        <dbReference type="Proteomes" id="UP001230188"/>
    </source>
</evidence>
<feature type="disulfide bond" evidence="4">
    <location>
        <begin position="3173"/>
        <end position="3191"/>
    </location>
</feature>
<dbReference type="EMBL" id="JAQMWT010000474">
    <property type="protein sequence ID" value="KAJ8600803.1"/>
    <property type="molecule type" value="Genomic_DNA"/>
</dbReference>
<dbReference type="Proteomes" id="UP001230188">
    <property type="component" value="Unassembled WGS sequence"/>
</dbReference>
<proteinExistence type="predicted"/>
<evidence type="ECO:0000256" key="2">
    <source>
        <dbReference type="ARBA" id="ARBA00022525"/>
    </source>
</evidence>
<reference evidence="8" key="1">
    <citation type="submission" date="2023-01" db="EMBL/GenBank/DDBJ databases">
        <title>Metagenome sequencing of chrysophaentin producing Chrysophaeum taylorii.</title>
        <authorList>
            <person name="Davison J."/>
            <person name="Bewley C."/>
        </authorList>
    </citation>
    <scope>NUCLEOTIDE SEQUENCE</scope>
    <source>
        <strain evidence="8">NIES-1699</strain>
    </source>
</reference>
<evidence type="ECO:0000256" key="6">
    <source>
        <dbReference type="SAM" id="SignalP"/>
    </source>
</evidence>
<sequence>MVLLLGIIIAAAAAVGVSSALSLASASLDLTSGYLSLEFSANVQSATLNASTIEILANSTNNLGWRRRYRLTGRIEGVFEDTNSSTTAYVMLLQDDYLNILFRDGLASAAANAYVQLDAGCVRGVAPATPSAAYGPALFDTYIADAYPPSIVKYAIDMNLGTLSVLFDEPVNRSTLDLSLVVIMSSSSTISSEATTTLTNDGLVLAPLPCHEVLVYSDAPTTAPSSTATRTTVAPTVVLVNATTTTTTTRVSSNATTTAKNTTSTDASPPDDAWVVCENRSKLEDSLWINATLGKTNADLIKSRSPLATTFALTYLAVTGGAVKDMAGNDLTTNFWTVYEGQPPYAWVGDATAPELETFDLDMNAGVLTLHFSETIDTSELKVYEMILQEKANASAGGLVHELRGGPGVGSRVIANEDVADVEIALSEADLNEIKRKSRLAIDISSTHIAFAGAKTFVDTAFPPNAGVQISTDSARGARAFTKDTTRPSLERFAVNLDAREIYLEFDETINASSLDMSMLVLQDERKFVATTTETFSLRRPDEPRGSKVTTPAATNLTISLGARDFAKIKLSETMGASTDTTYLAVVAGAIRDMADNLARERSVYNALAASHITLDATAPILEAVSLDMDRGILALAFDEPVARSSLDLSLLSIRGGETTDDVPEVAIGTLGSTTVAYADQTTETTSSSSSGNDDDRLWAAVVEQLALVDAPLSSTNAAEVLLVALEDADLNALKLVDGVADARETTYLQTSQAGWVADYFPENSAARAIDYAASNFTADRTKPKLASFELDLNTDSLTLVADEPLRSTSVNASYFELSSKPNGGGHVVRLTDLTGPSRRGLDGLRVRLEMYWAEIDAVKVDDALGSSIPQQKWLSHKLEFVVQGGGGGGGGASDMAGNPLAEIVAATNESIPCGRVVEDTTPPELLSFDLETTDYNLTLRFDEPVQPATLRGDGSWRLQRSRSADSGAAVELASLAAWGDDDWRRTIVARPSAAVRSTLSGRADLGRLQANTYLSVVGDDGVLDAARNGLLEIVDGLQLGPSVLSFELDMDSGELLLDLSEPIDMSSFDATGLVLQASEEYNENVDRLTLSSESAVTKVRGSRGASVRVALTADDVDEIRLYSDLSRGNASTWLVAASDATSDVDEGGISPNALVEAWSSSSGSAASLRAKVVYPDTTRPSLLSCTLDLNSDLMTLEFDEPVRAKSLEPRLVHLVLRGKEEARRTAAFSHSVALSEGSTARNDAATLYVDLSRLDSAKLKVGVGAAAAAAANTTTKWCAVDAHAVSDCGAGVSSSSSSSFEGAMSYAGVAKVAEITLDTTPPTLEKFVLDMDAGAILLTFDEPVNTSNVRPLEVAVSLADDQTSAAATYALACSSTTKTFGSFAFFDESATIELCDADSRAIASSAAKGGICADVARCYLFFGSRLAYDAADPPNAALSVDVEYGIQAAEIVADVTPPELVAIALDLNAGVLKLTADEIIDAKSVDVDAVTLQSARFNDGVATRTFKAERGTAVRKANERNATTIAIALGRDDLDAVKALSGVGLALAASSAYVSLRAGAFSDVFGNAAEAVEEFTGSGPAETFTPDATRPNLLAVTKISETRKILYALFDEPVDHERVNLSQWVLQPAATYEEATALALDGLGVNVLEPGIDADAPDPADPNAPYSTTVALQLSDAYEEAQSLGSLQSQDTARLSLGPFAARDAALADPNAVAGDVVDARNDYPNTGGARAVEVGPRLETFALDMDSHLLALSFTDFISTAPRNATTTTTTTRLLLDPTAVTLLSATGENAASAAAVMLSGSSVPVDAAVLGDADARLFATQLLDARGASLASADRRTVRVALSTSDAWALQRAAGLLAKAASTTYAAVTAAFGNSPSDTSLLGDPTSVVATSRDRAVALGEFVRDATAPRVESYALNLNSGVVSLNFSEPVVDKTINVTALKLLVAEDYSEEEEEETSVVRLQNAAADEDHVGLRATCDDARGNWSHACSYVRVVLGANDLDNVRAIRAGAFASFDETLASDTARPPNQCVPGTLAVGAFVKDTTRPSLEAVELNLDKGYMIMNFSEPVDPRSWNATRVYLRNNNNNNNVVESMDEHEPSGSPTTSVPNNSNSTTVLVLPTSTPTSTPLLSLRLSATGTTGTTTTGTRSLFLRLREDLARLKTLLALTTADARGIDVNTTYVDAKKDYVRDLAYPEPANPAKSVARRLDRVVPDTTGPRLLSFDANPDILEFYFDEPIDDATFNASALLLVGGGGGEENATTTTRLNLTRALTGDDAPYQLTVVATTAAERAALSSVVVAYDVIQLVHPAGGAASDVIGGTPAVPGAGPYGARLDHGEYVMDSLDGVSTGFAAAPLPFGPVVLSFVLDMDAGTLRLDFRHPIRSTTINATAVALAASDDDDSFAYALENATVVAVEKYSPDQGDASITLLLDVSDLDALKMADGGRGEAPIATRLTNVVAGVDATLAASTLGTPCVPRKIGAPSSYLSAVYPISFQPDVTAPTLLAFALSMDSGMLVLYADEPVRARETAVAKLVVYNNATIATATARYSLTEATKPLNPGASKTVDLKLGKADLVELKQLDGIATSRNDTYLGFGEDAILDRSAAANAFATGILHKVRFFYRDETPPELESFEADFEARTLSLYFDEPIRVASVNASAFVPRERNVGGQSYRLSGTGGVEPLPSGASSQTAVAISLSNEDYEAINILTRLAKNIDATRLAMESTAAEDVAGNPVERIFDGQTLAASSYIPDSTPPEMTHFWIDMDAGTITANFTEPVAFGTLDATRFVLAAKDNDDDLEAAVTPSEATRLLLLNVENDAAAAGTVLTLALDAGDLDAIKALPSLATSIESTYLVSLGGALADMTGNGLVATTLSCTFYSADITPPTLVAFDLDLDAGVLDLEFSETVDASTFKVEGIRLMAGTSFYRDGGRRLLVVDPLATLSPDTTTVSVSLGEEDWHAIKVLLAAETRAWLAMDAGTVLDMVGLPAVRVASADIFGQGEPMPARSVVPDTTPPVLERATYASRRLHLFYDEPVRTVVPELFFFSSSSDGTTGDVLLQGATHLVFFDLPEKTTAILEQHGVVVSAEAGAVFDVGGTPSREVVSFQLSGPACACADGYYVTAECTETEDAACSPCSSSSSSEAACPPNHFASSPCSDRADRGCQQCRECGYPYYAARACEETADTVCAECTACGPMEYEESPCAGGRDRVCVACDHDRECETPSEACEDAALWWRRAHCCFDDDGTQVPCNAEVRADARITARDSRRHWVYATYPEVEAGYTIDDVGG</sequence>
<comment type="caution">
    <text evidence="4">Lacks conserved residue(s) required for the propagation of feature annotation.</text>
</comment>
<keyword evidence="3 6" id="KW-0732">Signal</keyword>
<dbReference type="GO" id="GO:0005615">
    <property type="term" value="C:extracellular space"/>
    <property type="evidence" value="ECO:0007669"/>
    <property type="project" value="TreeGrafter"/>
</dbReference>
<dbReference type="PANTHER" id="PTHR24019">
    <property type="entry name" value="ADIPOLIN"/>
    <property type="match status" value="1"/>
</dbReference>
<feature type="region of interest" description="Disordered" evidence="5">
    <location>
        <begin position="2090"/>
        <end position="2116"/>
    </location>
</feature>
<keyword evidence="2" id="KW-0964">Secreted</keyword>
<dbReference type="InterPro" id="IPR001368">
    <property type="entry name" value="TNFR/NGFR_Cys_rich_reg"/>
</dbReference>